<gene>
    <name evidence="1" type="ORF">LCGC14_2135220</name>
</gene>
<dbReference type="EMBL" id="LAZR01026865">
    <property type="protein sequence ID" value="KKL67415.1"/>
    <property type="molecule type" value="Genomic_DNA"/>
</dbReference>
<accession>A0A0F9GD81</accession>
<dbReference type="AlphaFoldDB" id="A0A0F9GD81"/>
<comment type="caution">
    <text evidence="1">The sequence shown here is derived from an EMBL/GenBank/DDBJ whole genome shotgun (WGS) entry which is preliminary data.</text>
</comment>
<reference evidence="1" key="1">
    <citation type="journal article" date="2015" name="Nature">
        <title>Complex archaea that bridge the gap between prokaryotes and eukaryotes.</title>
        <authorList>
            <person name="Spang A."/>
            <person name="Saw J.H."/>
            <person name="Jorgensen S.L."/>
            <person name="Zaremba-Niedzwiedzka K."/>
            <person name="Martijn J."/>
            <person name="Lind A.E."/>
            <person name="van Eijk R."/>
            <person name="Schleper C."/>
            <person name="Guy L."/>
            <person name="Ettema T.J."/>
        </authorList>
    </citation>
    <scope>NUCLEOTIDE SEQUENCE</scope>
</reference>
<protein>
    <submittedName>
        <fullName evidence="1">Uncharacterized protein</fullName>
    </submittedName>
</protein>
<evidence type="ECO:0000313" key="1">
    <source>
        <dbReference type="EMBL" id="KKL67415.1"/>
    </source>
</evidence>
<name>A0A0F9GD81_9ZZZZ</name>
<organism evidence="1">
    <name type="scientific">marine sediment metagenome</name>
    <dbReference type="NCBI Taxonomy" id="412755"/>
    <lineage>
        <taxon>unclassified sequences</taxon>
        <taxon>metagenomes</taxon>
        <taxon>ecological metagenomes</taxon>
    </lineage>
</organism>
<sequence>MTGKPVSVRRYPHERRHNLPAGRQALIERAKQEAREAGVAFDDDLLQVVYDPDERQLVITLFGSD</sequence>
<proteinExistence type="predicted"/>